<gene>
    <name evidence="2" type="ORF">IWX90DRAFT_58506</name>
</gene>
<reference evidence="2 3" key="1">
    <citation type="journal article" date="2022" name="G3 (Bethesda)">
        <title>Enemy or ally: a genomic approach to elucidate the lifestyle of Phyllosticta citrichinaensis.</title>
        <authorList>
            <person name="Buijs V.A."/>
            <person name="Groenewald J.Z."/>
            <person name="Haridas S."/>
            <person name="LaButti K.M."/>
            <person name="Lipzen A."/>
            <person name="Martin F.M."/>
            <person name="Barry K."/>
            <person name="Grigoriev I.V."/>
            <person name="Crous P.W."/>
            <person name="Seidl M.F."/>
        </authorList>
    </citation>
    <scope>NUCLEOTIDE SEQUENCE [LARGE SCALE GENOMIC DNA]</scope>
    <source>
        <strain evidence="2 3">CBS 129764</strain>
    </source>
</reference>
<feature type="compositionally biased region" description="Basic and acidic residues" evidence="1">
    <location>
        <begin position="70"/>
        <end position="112"/>
    </location>
</feature>
<comment type="caution">
    <text evidence="2">The sequence shown here is derived from an EMBL/GenBank/DDBJ whole genome shotgun (WGS) entry which is preliminary data.</text>
</comment>
<protein>
    <submittedName>
        <fullName evidence="2">Uncharacterized protein</fullName>
    </submittedName>
</protein>
<evidence type="ECO:0000313" key="2">
    <source>
        <dbReference type="EMBL" id="KAK8154576.1"/>
    </source>
</evidence>
<keyword evidence="3" id="KW-1185">Reference proteome</keyword>
<proteinExistence type="predicted"/>
<name>A0ABR1XGY4_9PEZI</name>
<organism evidence="2 3">
    <name type="scientific">Phyllosticta citrichinensis</name>
    <dbReference type="NCBI Taxonomy" id="1130410"/>
    <lineage>
        <taxon>Eukaryota</taxon>
        <taxon>Fungi</taxon>
        <taxon>Dikarya</taxon>
        <taxon>Ascomycota</taxon>
        <taxon>Pezizomycotina</taxon>
        <taxon>Dothideomycetes</taxon>
        <taxon>Dothideomycetes incertae sedis</taxon>
        <taxon>Botryosphaeriales</taxon>
        <taxon>Phyllostictaceae</taxon>
        <taxon>Phyllosticta</taxon>
    </lineage>
</organism>
<dbReference type="Proteomes" id="UP001456524">
    <property type="component" value="Unassembled WGS sequence"/>
</dbReference>
<dbReference type="EMBL" id="JBBWUH010000011">
    <property type="protein sequence ID" value="KAK8154576.1"/>
    <property type="molecule type" value="Genomic_DNA"/>
</dbReference>
<feature type="region of interest" description="Disordered" evidence="1">
    <location>
        <begin position="63"/>
        <end position="154"/>
    </location>
</feature>
<feature type="compositionally biased region" description="Basic and acidic residues" evidence="1">
    <location>
        <begin position="120"/>
        <end position="138"/>
    </location>
</feature>
<accession>A0ABR1XGY4</accession>
<evidence type="ECO:0000313" key="3">
    <source>
        <dbReference type="Proteomes" id="UP001456524"/>
    </source>
</evidence>
<sequence length="154" mass="17115">MAQPSPSEFLTFYNHIRVATKCRSSLLTRPRCITATPRVIPRVASSTPSSSVAHRCFSIAPRRSFSAAARSREEDDARKDEAGKRQNQRDDDAHPLDKDGYDVQSENAEHHAGTGGNATARRDELRSTERAKKEHPEAPDVVIGMQDERGQKGF</sequence>
<evidence type="ECO:0000256" key="1">
    <source>
        <dbReference type="SAM" id="MobiDB-lite"/>
    </source>
</evidence>